<dbReference type="InterPro" id="IPR007867">
    <property type="entry name" value="GMC_OxRtase_C"/>
</dbReference>
<evidence type="ECO:0000256" key="2">
    <source>
        <dbReference type="ARBA" id="ARBA00010790"/>
    </source>
</evidence>
<dbReference type="Gene3D" id="3.50.50.60">
    <property type="entry name" value="FAD/NAD(P)-binding domain"/>
    <property type="match status" value="1"/>
</dbReference>
<evidence type="ECO:0000256" key="5">
    <source>
        <dbReference type="PIRSR" id="PIRSR000137-2"/>
    </source>
</evidence>
<feature type="domain" description="Glucose-methanol-choline oxidoreductase N-terminal" evidence="6">
    <location>
        <begin position="274"/>
        <end position="288"/>
    </location>
</feature>
<dbReference type="GO" id="GO:0016614">
    <property type="term" value="F:oxidoreductase activity, acting on CH-OH group of donors"/>
    <property type="evidence" value="ECO:0007669"/>
    <property type="project" value="InterPro"/>
</dbReference>
<keyword evidence="8" id="KW-1185">Reference proteome</keyword>
<evidence type="ECO:0000256" key="3">
    <source>
        <dbReference type="ARBA" id="ARBA00022630"/>
    </source>
</evidence>
<dbReference type="GO" id="GO:0050660">
    <property type="term" value="F:flavin adenine dinucleotide binding"/>
    <property type="evidence" value="ECO:0007669"/>
    <property type="project" value="InterPro"/>
</dbReference>
<dbReference type="Pfam" id="PF05199">
    <property type="entry name" value="GMC_oxred_C"/>
    <property type="match status" value="1"/>
</dbReference>
<evidence type="ECO:0000256" key="1">
    <source>
        <dbReference type="ARBA" id="ARBA00001974"/>
    </source>
</evidence>
<feature type="binding site" evidence="5">
    <location>
        <position position="466"/>
    </location>
    <ligand>
        <name>substrate</name>
    </ligand>
</feature>
<evidence type="ECO:0000313" key="7">
    <source>
        <dbReference type="EMBL" id="OJH41382.1"/>
    </source>
</evidence>
<comment type="cofactor">
    <cofactor evidence="1 5">
        <name>FAD</name>
        <dbReference type="ChEBI" id="CHEBI:57692"/>
    </cofactor>
</comment>
<dbReference type="InterPro" id="IPR036188">
    <property type="entry name" value="FAD/NAD-bd_sf"/>
</dbReference>
<dbReference type="PANTHER" id="PTHR11552">
    <property type="entry name" value="GLUCOSE-METHANOL-CHOLINE GMC OXIDOREDUCTASE"/>
    <property type="match status" value="1"/>
</dbReference>
<keyword evidence="4 5" id="KW-0274">FAD</keyword>
<dbReference type="STRING" id="83449.BON30_11005"/>
<organism evidence="7 8">
    <name type="scientific">Cystobacter ferrugineus</name>
    <dbReference type="NCBI Taxonomy" id="83449"/>
    <lineage>
        <taxon>Bacteria</taxon>
        <taxon>Pseudomonadati</taxon>
        <taxon>Myxococcota</taxon>
        <taxon>Myxococcia</taxon>
        <taxon>Myxococcales</taxon>
        <taxon>Cystobacterineae</taxon>
        <taxon>Archangiaceae</taxon>
        <taxon>Cystobacter</taxon>
    </lineage>
</organism>
<gene>
    <name evidence="7" type="ORF">BON30_11005</name>
</gene>
<dbReference type="PIRSF" id="PIRSF000137">
    <property type="entry name" value="Alcohol_oxidase"/>
    <property type="match status" value="1"/>
</dbReference>
<dbReference type="SUPFAM" id="SSF54373">
    <property type="entry name" value="FAD-linked reductases, C-terminal domain"/>
    <property type="match status" value="1"/>
</dbReference>
<reference evidence="7 8" key="2">
    <citation type="submission" date="2016-12" db="EMBL/GenBank/DDBJ databases">
        <title>Draft Genome Sequence of Cystobacter ferrugineus Strain Cbfe23.</title>
        <authorList>
            <person name="Akbar S."/>
            <person name="Dowd S.E."/>
            <person name="Stevens D.C."/>
        </authorList>
    </citation>
    <scope>NUCLEOTIDE SEQUENCE [LARGE SCALE GENOMIC DNA]</scope>
    <source>
        <strain evidence="7 8">Cbfe23</strain>
    </source>
</reference>
<evidence type="ECO:0000256" key="4">
    <source>
        <dbReference type="ARBA" id="ARBA00022827"/>
    </source>
</evidence>
<reference evidence="8" key="1">
    <citation type="submission" date="2016-11" db="EMBL/GenBank/DDBJ databases">
        <authorList>
            <person name="Shukria A."/>
            <person name="Stevens D.C."/>
        </authorList>
    </citation>
    <scope>NUCLEOTIDE SEQUENCE [LARGE SCALE GENOMIC DNA]</scope>
    <source>
        <strain evidence="8">Cbfe23</strain>
    </source>
</reference>
<evidence type="ECO:0000259" key="6">
    <source>
        <dbReference type="PROSITE" id="PS00624"/>
    </source>
</evidence>
<dbReference type="InterPro" id="IPR000172">
    <property type="entry name" value="GMC_OxRdtase_N"/>
</dbReference>
<evidence type="ECO:0000313" key="8">
    <source>
        <dbReference type="Proteomes" id="UP000182229"/>
    </source>
</evidence>
<dbReference type="AlphaFoldDB" id="A0A1L9BGI1"/>
<dbReference type="SUPFAM" id="SSF51905">
    <property type="entry name" value="FAD/NAD(P)-binding domain"/>
    <property type="match status" value="1"/>
</dbReference>
<dbReference type="Pfam" id="PF00732">
    <property type="entry name" value="GMC_oxred_N"/>
    <property type="match status" value="1"/>
</dbReference>
<dbReference type="RefSeq" id="WP_071897918.1">
    <property type="nucleotide sequence ID" value="NZ_MPIN01000002.1"/>
</dbReference>
<sequence length="529" mass="56753">MSVSPTSGGEPRREAEHREVLARSFDYVIVGGGTAGCVLARRLVEGTDATVLLLEAGGSDEGVASLSDPLRWIENIGSPYAQNYFYEPSPHVAHRSILLSRGRVLGGSGSTNALIWARGNRADYDGWAEAGNAGWDYDSVLPLFKKSEDWEDGASELRGAGGPIRVERARNLHPVAAALIDAGGSYGMPYLDDVNVPHPEGVGPINMNVRAGARCGTSRAYLRPVMHDERLTVLTGAQVLSLTFSGTRCTGLEFLREGERRSVGASREVILCAGAIDTPRLLMLSGIGPAEELERLGIPVVAALPGVGQNLQEHIIVAGLCFEAKQSLMPLNNNLVGSTFHWKSRSELRVPDLMFVSVQIPYVSAELGARYPIPANTFCIAPGLVRVQSRGYVRMKTARHDGPLEIQPNLLSEQADVDALLMGLELGLDIASQPAFRELTRSWVAPTKRMSREESVAFLRQACSPYFHPVGTCAMGSGEDAVVDARLRVHGLEGLRISDASIMPTIPSAGTHAPSVMIGEFASRLLVGG</sequence>
<dbReference type="InterPro" id="IPR012132">
    <property type="entry name" value="GMC_OxRdtase"/>
</dbReference>
<feature type="binding site" evidence="5">
    <location>
        <position position="239"/>
    </location>
    <ligand>
        <name>FAD</name>
        <dbReference type="ChEBI" id="CHEBI:57692"/>
    </ligand>
</feature>
<comment type="similarity">
    <text evidence="2">Belongs to the GMC oxidoreductase family.</text>
</comment>
<accession>A0A1L9BGI1</accession>
<feature type="binding site" evidence="5">
    <location>
        <position position="104"/>
    </location>
    <ligand>
        <name>FAD</name>
        <dbReference type="ChEBI" id="CHEBI:57692"/>
    </ligand>
</feature>
<dbReference type="PROSITE" id="PS00624">
    <property type="entry name" value="GMC_OXRED_2"/>
    <property type="match status" value="1"/>
</dbReference>
<dbReference type="EMBL" id="MPIN01000002">
    <property type="protein sequence ID" value="OJH41382.1"/>
    <property type="molecule type" value="Genomic_DNA"/>
</dbReference>
<name>A0A1L9BGI1_9BACT</name>
<dbReference type="PANTHER" id="PTHR11552:SF147">
    <property type="entry name" value="CHOLINE DEHYDROGENASE, MITOCHONDRIAL"/>
    <property type="match status" value="1"/>
</dbReference>
<comment type="caution">
    <text evidence="7">The sequence shown here is derived from an EMBL/GenBank/DDBJ whole genome shotgun (WGS) entry which is preliminary data.</text>
</comment>
<dbReference type="Proteomes" id="UP000182229">
    <property type="component" value="Unassembled WGS sequence"/>
</dbReference>
<protein>
    <submittedName>
        <fullName evidence="7">Choline dehydrogenase</fullName>
    </submittedName>
</protein>
<keyword evidence="3" id="KW-0285">Flavoprotein</keyword>
<proteinExistence type="inferred from homology"/>
<dbReference type="Gene3D" id="3.30.560.10">
    <property type="entry name" value="Glucose Oxidase, domain 3"/>
    <property type="match status" value="1"/>
</dbReference>